<protein>
    <submittedName>
        <fullName evidence="8">ABC-type uncharacterized transport system</fullName>
    </submittedName>
</protein>
<evidence type="ECO:0000256" key="6">
    <source>
        <dbReference type="SAM" id="Phobius"/>
    </source>
</evidence>
<feature type="transmembrane region" description="Helical" evidence="6">
    <location>
        <begin position="254"/>
        <end position="274"/>
    </location>
</feature>
<feature type="transmembrane region" description="Helical" evidence="6">
    <location>
        <begin position="93"/>
        <end position="112"/>
    </location>
</feature>
<dbReference type="EMBL" id="HE663493">
    <property type="protein sequence ID" value="CCG07521.1"/>
    <property type="molecule type" value="Genomic_DNA"/>
</dbReference>
<keyword evidence="4 6" id="KW-1133">Transmembrane helix</keyword>
<dbReference type="AlphaFoldDB" id="H6SRJ2"/>
<accession>H6SRJ2</accession>
<dbReference type="InterPro" id="IPR011527">
    <property type="entry name" value="ABC1_TM_dom"/>
</dbReference>
<keyword evidence="9" id="KW-1185">Reference proteome</keyword>
<dbReference type="eggNOG" id="COG4178">
    <property type="taxonomic scope" value="Bacteria"/>
</dbReference>
<dbReference type="Proteomes" id="UP000033220">
    <property type="component" value="Chromosome DSM 122"/>
</dbReference>
<comment type="subcellular location">
    <subcellularLocation>
        <location evidence="1">Cell membrane</location>
        <topology evidence="1">Multi-pass membrane protein</topology>
    </subcellularLocation>
</comment>
<feature type="transmembrane region" description="Helical" evidence="6">
    <location>
        <begin position="215"/>
        <end position="234"/>
    </location>
</feature>
<sequence>MPRPLGLGGRERPCFFRIGGARRPVLNRGVGILAIPCPSRGLRMSDAPACPRPDLSPFTHRFLKLAGPFWLADKPRPLTERAPDKYRHLKARALTLGLVVLTVGQVLIPVAINKWSALLFDTLEQRNVAQLPSLIAWLSGVLVYAMGVNAGHLWVKREILYRWREWLTKEILRHWMDNGRQYEVSHQPGLEGKEDNPDGRIAEDIRISTEAAVDLCHSLFYCVLLLASFTQILWSLSGEMTVHLGSFAIPLPGSLVWIALLYAATGTSAALLLGRPLVRAVNLRQTREANFRFGLIRARENAETIALLDGETGERRRLYQLFEAIGQAWSRQTAALRNITAFTSGYSTLSGVFPILVVAPRYISGSITLGTLMQTAQAFQQMSAALSWPIDNLARVAEWRASVERVLALKEALEITASPVSCRGQEGITLIRNGGSALAFHELRVDRPDGETIIEPFNLTLHPGEKVLLSGDPLAALRLFKVVTGLWPWGQGVVDRPSGLHVLFFPRRPYLPGTLMETLIYPKAYRDPWKEQQVKINAKMQDQWENENEKLVKRAHEALEILNLTPLIGRLHDQMILDKTLSVPEQRRLGFARLLMHDPGPHWIFIQEAIEALDPTEAAFILPRLERHLLPATVINVGQRPVCPGVDHHRLGIVPTDKGSFRVITLPPFPASASLPSYTG</sequence>
<dbReference type="SUPFAM" id="SSF90123">
    <property type="entry name" value="ABC transporter transmembrane region"/>
    <property type="match status" value="1"/>
</dbReference>
<dbReference type="PROSITE" id="PS50929">
    <property type="entry name" value="ABC_TM1F"/>
    <property type="match status" value="1"/>
</dbReference>
<proteinExistence type="predicted"/>
<evidence type="ECO:0000256" key="5">
    <source>
        <dbReference type="ARBA" id="ARBA00023136"/>
    </source>
</evidence>
<dbReference type="KEGG" id="rpm:RSPPHO_00895"/>
<dbReference type="SUPFAM" id="SSF52540">
    <property type="entry name" value="P-loop containing nucleoside triphosphate hydrolases"/>
    <property type="match status" value="1"/>
</dbReference>
<dbReference type="GO" id="GO:0005524">
    <property type="term" value="F:ATP binding"/>
    <property type="evidence" value="ECO:0007669"/>
    <property type="project" value="InterPro"/>
</dbReference>
<dbReference type="InterPro" id="IPR027417">
    <property type="entry name" value="P-loop_NTPase"/>
</dbReference>
<feature type="transmembrane region" description="Helical" evidence="6">
    <location>
        <begin position="132"/>
        <end position="155"/>
    </location>
</feature>
<feature type="domain" description="ABC transmembrane type-1" evidence="7">
    <location>
        <begin position="96"/>
        <end position="388"/>
    </location>
</feature>
<dbReference type="Pfam" id="PF06472">
    <property type="entry name" value="ABC_membrane_2"/>
    <property type="match status" value="1"/>
</dbReference>
<dbReference type="GO" id="GO:0005886">
    <property type="term" value="C:plasma membrane"/>
    <property type="evidence" value="ECO:0007669"/>
    <property type="project" value="UniProtKB-SubCell"/>
</dbReference>
<dbReference type="Gene3D" id="3.40.50.300">
    <property type="entry name" value="P-loop containing nucleotide triphosphate hydrolases"/>
    <property type="match status" value="1"/>
</dbReference>
<dbReference type="InterPro" id="IPR050835">
    <property type="entry name" value="ABC_transporter_sub-D"/>
</dbReference>
<dbReference type="PANTHER" id="PTHR11384:SF59">
    <property type="entry name" value="LYSOSOMAL COBALAMIN TRANSPORTER ABCD4"/>
    <property type="match status" value="1"/>
</dbReference>
<evidence type="ECO:0000313" key="8">
    <source>
        <dbReference type="EMBL" id="CCG07521.1"/>
    </source>
</evidence>
<keyword evidence="3 6" id="KW-0812">Transmembrane</keyword>
<evidence type="ECO:0000259" key="7">
    <source>
        <dbReference type="PROSITE" id="PS50929"/>
    </source>
</evidence>
<dbReference type="InterPro" id="IPR036640">
    <property type="entry name" value="ABC1_TM_sf"/>
</dbReference>
<organism evidence="8 9">
    <name type="scientific">Pararhodospirillum photometricum DSM 122</name>
    <dbReference type="NCBI Taxonomy" id="1150469"/>
    <lineage>
        <taxon>Bacteria</taxon>
        <taxon>Pseudomonadati</taxon>
        <taxon>Pseudomonadota</taxon>
        <taxon>Alphaproteobacteria</taxon>
        <taxon>Rhodospirillales</taxon>
        <taxon>Rhodospirillaceae</taxon>
        <taxon>Pararhodospirillum</taxon>
    </lineage>
</organism>
<evidence type="ECO:0000256" key="3">
    <source>
        <dbReference type="ARBA" id="ARBA00022692"/>
    </source>
</evidence>
<dbReference type="STRING" id="1150469.RSPPHO_00895"/>
<gene>
    <name evidence="8" type="ORF">RSPPHO_00895</name>
</gene>
<evidence type="ECO:0000256" key="2">
    <source>
        <dbReference type="ARBA" id="ARBA00022448"/>
    </source>
</evidence>
<dbReference type="Gene3D" id="1.20.1560.10">
    <property type="entry name" value="ABC transporter type 1, transmembrane domain"/>
    <property type="match status" value="1"/>
</dbReference>
<dbReference type="PANTHER" id="PTHR11384">
    <property type="entry name" value="ATP-BINDING CASSETTE, SUB-FAMILY D MEMBER"/>
    <property type="match status" value="1"/>
</dbReference>
<dbReference type="HOGENOM" id="CLU_007587_6_1_5"/>
<keyword evidence="2" id="KW-0813">Transport</keyword>
<evidence type="ECO:0000256" key="4">
    <source>
        <dbReference type="ARBA" id="ARBA00022989"/>
    </source>
</evidence>
<name>H6SRJ2_PARPM</name>
<evidence type="ECO:0000313" key="9">
    <source>
        <dbReference type="Proteomes" id="UP000033220"/>
    </source>
</evidence>
<evidence type="ECO:0000256" key="1">
    <source>
        <dbReference type="ARBA" id="ARBA00004651"/>
    </source>
</evidence>
<dbReference type="PATRIC" id="fig|1150469.3.peg.1029"/>
<reference evidence="8 9" key="1">
    <citation type="submission" date="2012-02" db="EMBL/GenBank/DDBJ databases">
        <title>Shotgun genome sequence of Phaeospirillum photometricum DSM 122.</title>
        <authorList>
            <person name="Duquesne K."/>
            <person name="Sturgis J."/>
        </authorList>
    </citation>
    <scope>NUCLEOTIDE SEQUENCE [LARGE SCALE GENOMIC DNA]</scope>
    <source>
        <strain evidence="9">DSM122</strain>
    </source>
</reference>
<keyword evidence="5 6" id="KW-0472">Membrane</keyword>
<dbReference type="GO" id="GO:0140359">
    <property type="term" value="F:ABC-type transporter activity"/>
    <property type="evidence" value="ECO:0007669"/>
    <property type="project" value="InterPro"/>
</dbReference>